<feature type="non-terminal residue" evidence="1">
    <location>
        <position position="28"/>
    </location>
</feature>
<organism evidence="1">
    <name type="scientific">marine metagenome</name>
    <dbReference type="NCBI Taxonomy" id="408172"/>
    <lineage>
        <taxon>unclassified sequences</taxon>
        <taxon>metagenomes</taxon>
        <taxon>ecological metagenomes</taxon>
    </lineage>
</organism>
<evidence type="ECO:0000313" key="1">
    <source>
        <dbReference type="EMBL" id="SVA81768.1"/>
    </source>
</evidence>
<reference evidence="1" key="1">
    <citation type="submission" date="2018-05" db="EMBL/GenBank/DDBJ databases">
        <authorList>
            <person name="Lanie J.A."/>
            <person name="Ng W.-L."/>
            <person name="Kazmierczak K.M."/>
            <person name="Andrzejewski T.M."/>
            <person name="Davidsen T.M."/>
            <person name="Wayne K.J."/>
            <person name="Tettelin H."/>
            <person name="Glass J.I."/>
            <person name="Rusch D."/>
            <person name="Podicherti R."/>
            <person name="Tsui H.-C.T."/>
            <person name="Winkler M.E."/>
        </authorList>
    </citation>
    <scope>NUCLEOTIDE SEQUENCE</scope>
</reference>
<dbReference type="AlphaFoldDB" id="A0A381YXL4"/>
<accession>A0A381YXL4</accession>
<gene>
    <name evidence="1" type="ORF">METZ01_LOCUS134622</name>
    <name evidence="2" type="ORF">METZ01_LOCUS194423</name>
</gene>
<protein>
    <recommendedName>
        <fullName evidence="3">Lumazine-binding domain-containing protein</fullName>
    </recommendedName>
</protein>
<evidence type="ECO:0008006" key="3">
    <source>
        <dbReference type="Google" id="ProtNLM"/>
    </source>
</evidence>
<evidence type="ECO:0000313" key="2">
    <source>
        <dbReference type="EMBL" id="SVB41569.1"/>
    </source>
</evidence>
<dbReference type="EMBL" id="UINC01019322">
    <property type="protein sequence ID" value="SVA81768.1"/>
    <property type="molecule type" value="Genomic_DNA"/>
</dbReference>
<sequence>MFTGIVQGIRKISLVSDIEGGRKLRIQL</sequence>
<name>A0A381YXL4_9ZZZZ</name>
<proteinExistence type="predicted"/>
<dbReference type="EMBL" id="UINC01040963">
    <property type="protein sequence ID" value="SVB41569.1"/>
    <property type="molecule type" value="Genomic_DNA"/>
</dbReference>